<evidence type="ECO:0000313" key="4">
    <source>
        <dbReference type="Proteomes" id="UP000472273"/>
    </source>
</evidence>
<dbReference type="InterPro" id="IPR011989">
    <property type="entry name" value="ARM-like"/>
</dbReference>
<accession>A0A670Y0I3</accession>
<dbReference type="FunFam" id="1.25.10.10:FF:000161">
    <property type="entry name" value="serine/threonine-protein phosphatase 4 regulatory subunit 1"/>
    <property type="match status" value="1"/>
</dbReference>
<organism evidence="3 4">
    <name type="scientific">Pseudonaja textilis</name>
    <name type="common">Eastern brown snake</name>
    <dbReference type="NCBI Taxonomy" id="8673"/>
    <lineage>
        <taxon>Eukaryota</taxon>
        <taxon>Metazoa</taxon>
        <taxon>Chordata</taxon>
        <taxon>Craniata</taxon>
        <taxon>Vertebrata</taxon>
        <taxon>Euteleostomi</taxon>
        <taxon>Lepidosauria</taxon>
        <taxon>Squamata</taxon>
        <taxon>Bifurcata</taxon>
        <taxon>Unidentata</taxon>
        <taxon>Episquamata</taxon>
        <taxon>Toxicofera</taxon>
        <taxon>Serpentes</taxon>
        <taxon>Colubroidea</taxon>
        <taxon>Elapidae</taxon>
        <taxon>Hydrophiinae</taxon>
        <taxon>Pseudonaja</taxon>
    </lineage>
</organism>
<dbReference type="PANTHER" id="PTHR10648">
    <property type="entry name" value="SERINE/THREONINE-PROTEIN PHOSPHATASE PP2A 65 KDA REGULATORY SUBUNIT"/>
    <property type="match status" value="1"/>
</dbReference>
<name>A0A670Y0I3_PSETE</name>
<protein>
    <submittedName>
        <fullName evidence="3">Uncharacterized protein</fullName>
    </submittedName>
</protein>
<dbReference type="GO" id="GO:0005737">
    <property type="term" value="C:cytoplasm"/>
    <property type="evidence" value="ECO:0007669"/>
    <property type="project" value="TreeGrafter"/>
</dbReference>
<dbReference type="Gene3D" id="1.25.10.10">
    <property type="entry name" value="Leucine-rich Repeat Variant"/>
    <property type="match status" value="3"/>
</dbReference>
<proteinExistence type="predicted"/>
<dbReference type="AlphaFoldDB" id="A0A670Y0I3"/>
<dbReference type="InterPro" id="IPR051023">
    <property type="entry name" value="PP2A_Regulatory_Subunit_A"/>
</dbReference>
<dbReference type="PROSITE" id="PS50077">
    <property type="entry name" value="HEAT_REPEAT"/>
    <property type="match status" value="2"/>
</dbReference>
<dbReference type="InterPro" id="IPR016024">
    <property type="entry name" value="ARM-type_fold"/>
</dbReference>
<dbReference type="Ensembl" id="ENSPTXT00000002892.1">
    <property type="protein sequence ID" value="ENSPTXP00000002812.1"/>
    <property type="gene ID" value="ENSPTXG00000002077.1"/>
</dbReference>
<feature type="repeat" description="HEAT" evidence="2">
    <location>
        <begin position="773"/>
        <end position="796"/>
    </location>
</feature>
<dbReference type="InterPro" id="IPR021133">
    <property type="entry name" value="HEAT_type_2"/>
</dbReference>
<dbReference type="SUPFAM" id="SSF48371">
    <property type="entry name" value="ARM repeat"/>
    <property type="match status" value="1"/>
</dbReference>
<gene>
    <name evidence="3" type="primary">LOC113434333</name>
</gene>
<evidence type="ECO:0000256" key="2">
    <source>
        <dbReference type="PROSITE-ProRule" id="PRU00103"/>
    </source>
</evidence>
<feature type="repeat" description="HEAT" evidence="2">
    <location>
        <begin position="194"/>
        <end position="233"/>
    </location>
</feature>
<dbReference type="GeneTree" id="ENSGT00950000183066"/>
<evidence type="ECO:0000256" key="1">
    <source>
        <dbReference type="ARBA" id="ARBA00022737"/>
    </source>
</evidence>
<reference evidence="3" key="1">
    <citation type="submission" date="2025-08" db="UniProtKB">
        <authorList>
            <consortium name="Ensembl"/>
        </authorList>
    </citation>
    <scope>IDENTIFICATION</scope>
</reference>
<dbReference type="PANTHER" id="PTHR10648:SF7">
    <property type="entry name" value="WW-BINDING DOMAIN-CONTAINING PROTEIN-RELATED"/>
    <property type="match status" value="1"/>
</dbReference>
<dbReference type="GO" id="GO:0019888">
    <property type="term" value="F:protein phosphatase regulator activity"/>
    <property type="evidence" value="ECO:0007669"/>
    <property type="project" value="TreeGrafter"/>
</dbReference>
<evidence type="ECO:0000313" key="3">
    <source>
        <dbReference type="Ensembl" id="ENSPTXP00000002812.1"/>
    </source>
</evidence>
<reference evidence="3" key="2">
    <citation type="submission" date="2025-09" db="UniProtKB">
        <authorList>
            <consortium name="Ensembl"/>
        </authorList>
    </citation>
    <scope>IDENTIFICATION</scope>
</reference>
<dbReference type="Proteomes" id="UP000472273">
    <property type="component" value="Unplaced"/>
</dbReference>
<keyword evidence="1" id="KW-0677">Repeat</keyword>
<sequence>LCELSLFSKPIMRITAFLDIPGQDNLTPLGRLEKYAFSDNIFNRQIIARGLLDVFRDFNHNEEDFLTVMSIVVRLSEDTEPTVRTELMEQIPPIAIFLQESRPNFPAAFSEYLMPIVVRYLTDPNNQVRKASQDSLLILLDQQLIAQHDIENKVCPILLELSAPESDDEYKVEAVNIICKMASMVNKCTLERLLLPRFCELCSDGKLFQVRKVCAASFGDICSAVGQEATENNLIPKFFELCSDNIWGMRKACAECFMAVSCIVSPEVRRTKLSPLFISLISDPCRWVRQAAFQSLGPFISTFANPSSAGLYIREDGTLSIRPCSPCPDHIESSFTPVVCSEMTHLDAQNQCSAIHINFGIDQTILPQGDETFLTNDIRNCQTSEYQEISSRIQAGQDVFNTFLYWRPPLPDISQDIELLQGKKEIHDSTSVSQALYNNCVASSEIKKVLQSLQEHMDDPDVQAQVQVLSAALRAAHLDSVNGCDSKQNVEVNDTYPEDTPNLVCTSRTADVNILSSLPSLDIIPQPLLEQYLSMTDPARAQTVDTEIAKHCAYSLPGVALTLGRQNWHCLKDTYETLASDVQWKVRRTLAFSIHELAVILGDQLTAADLVPIFNGFLKDLDEVRIGILKHLYDFLKLLHAEKRREYLYQLQEFVVTDNSRNWRFRYELAEQLILILELYNPNDVFDHLRHIALTLCSDKVSEVRWISFKLAVAILQKFYAYNATSLGLNFINELIMKFRHCSKWVGRQAFAFICQAVVEEECMPVDQFVEHLLPSLLSLASDPVPNVRVLLAKALRQTLLEKAYFRSVGNPHLDAVEETVLILQADRDQDVSFFATIKPKLSNMHITLLEKQN</sequence>
<keyword evidence="4" id="KW-1185">Reference proteome</keyword>